<dbReference type="PROSITE" id="PS51257">
    <property type="entry name" value="PROKAR_LIPOPROTEIN"/>
    <property type="match status" value="1"/>
</dbReference>
<feature type="region of interest" description="Disordered" evidence="1">
    <location>
        <begin position="132"/>
        <end position="174"/>
    </location>
</feature>
<evidence type="ECO:0008006" key="4">
    <source>
        <dbReference type="Google" id="ProtNLM"/>
    </source>
</evidence>
<feature type="region of interest" description="Disordered" evidence="1">
    <location>
        <begin position="81"/>
        <end position="101"/>
    </location>
</feature>
<gene>
    <name evidence="2" type="ORF">HUG10_06590</name>
</gene>
<dbReference type="OrthoDB" id="327037at2157"/>
<evidence type="ECO:0000256" key="1">
    <source>
        <dbReference type="SAM" id="MobiDB-lite"/>
    </source>
</evidence>
<proteinExistence type="predicted"/>
<dbReference type="GeneID" id="56028485"/>
<keyword evidence="3" id="KW-1185">Reference proteome</keyword>
<dbReference type="KEGG" id="halg:HUG10_06590"/>
<sequence length="174" mass="18706">MFRRALLASAAATFAGCGLEPEPPSTPERPTSPPNLFASFEWLPDESAYRVTIESGNRITRTNTAELSVSSAGAETIWATDDGARHGDGEVEPVGSFPVEPNDSVLHRVEERATVHLVWTDPDGDSSISLDAWELESQTGTETAAQTDTTTPTRTETRTTARTPTETSTPEGDE</sequence>
<dbReference type="AlphaFoldDB" id="A0A7D5GEW7"/>
<accession>A0A7D5GEW7</accession>
<dbReference type="RefSeq" id="WP_179168805.1">
    <property type="nucleotide sequence ID" value="NZ_CP058529.1"/>
</dbReference>
<protein>
    <recommendedName>
        <fullName evidence="4">Lipoprotein</fullName>
    </recommendedName>
</protein>
<feature type="compositionally biased region" description="Low complexity" evidence="1">
    <location>
        <begin position="139"/>
        <end position="174"/>
    </location>
</feature>
<name>A0A7D5GEW7_9EURY</name>
<evidence type="ECO:0000313" key="2">
    <source>
        <dbReference type="EMBL" id="QLG27230.1"/>
    </source>
</evidence>
<reference evidence="2 3" key="1">
    <citation type="submission" date="2020-07" db="EMBL/GenBank/DDBJ databases">
        <title>Gai3-2, isolated from salt lake.</title>
        <authorList>
            <person name="Cui H."/>
            <person name="Shi X."/>
        </authorList>
    </citation>
    <scope>NUCLEOTIDE SEQUENCE [LARGE SCALE GENOMIC DNA]</scope>
    <source>
        <strain evidence="2 3">Gai3-2</strain>
    </source>
</reference>
<dbReference type="EMBL" id="CP058529">
    <property type="protein sequence ID" value="QLG27230.1"/>
    <property type="molecule type" value="Genomic_DNA"/>
</dbReference>
<dbReference type="Proteomes" id="UP000509750">
    <property type="component" value="Chromosome"/>
</dbReference>
<organism evidence="2 3">
    <name type="scientific">Halorarum halophilum</name>
    <dbReference type="NCBI Taxonomy" id="2743090"/>
    <lineage>
        <taxon>Archaea</taxon>
        <taxon>Methanobacteriati</taxon>
        <taxon>Methanobacteriota</taxon>
        <taxon>Stenosarchaea group</taxon>
        <taxon>Halobacteria</taxon>
        <taxon>Halobacteriales</taxon>
        <taxon>Haloferacaceae</taxon>
        <taxon>Halorarum</taxon>
    </lineage>
</organism>
<evidence type="ECO:0000313" key="3">
    <source>
        <dbReference type="Proteomes" id="UP000509750"/>
    </source>
</evidence>